<dbReference type="SUPFAM" id="SSF52283">
    <property type="entry name" value="Formate/glycerate dehydrogenase catalytic domain-like"/>
    <property type="match status" value="1"/>
</dbReference>
<dbReference type="InterPro" id="IPR058205">
    <property type="entry name" value="D-LDH-like"/>
</dbReference>
<dbReference type="InterPro" id="IPR036291">
    <property type="entry name" value="NAD(P)-bd_dom_sf"/>
</dbReference>
<dbReference type="SUPFAM" id="SSF51735">
    <property type="entry name" value="NAD(P)-binding Rossmann-fold domains"/>
    <property type="match status" value="1"/>
</dbReference>
<evidence type="ECO:0000259" key="6">
    <source>
        <dbReference type="Pfam" id="PF02826"/>
    </source>
</evidence>
<feature type="domain" description="D-isomer specific 2-hydroxyacid dehydrogenase catalytic" evidence="5">
    <location>
        <begin position="3"/>
        <end position="327"/>
    </location>
</feature>
<sequence>MKVLVYSAREFDVSYLETANKKRHKLIFTEDALSSETAIKAVGFAAISIMSSDNASDIVIEKLEAFGVKYITLRSVGYDNVNLNTAKRLKLKVANVPEYSPYAIAEHAVSLLLALNRKLIVSNSRVKQFNFDINNLIGFDLNNKTVGIMGTGKIGSVFTKIMHGFGCKLLAFDIEKNQNLIDDFNVEYVSLKTLCKTSDILSLHVPLNTETYHLINKELLDLMKVHVVIINTARGAVIKTIDIIKALENKSIAALGMDVYEHEKSLFFRDLSLNIPKDDILIKLNALPNVLITGHHAFLTEEALTNIAETTIYNLDCWSKNSETENELTSL</sequence>
<dbReference type="PROSITE" id="PS00670">
    <property type="entry name" value="D_2_HYDROXYACID_DH_2"/>
    <property type="match status" value="1"/>
</dbReference>
<dbReference type="Pfam" id="PF02826">
    <property type="entry name" value="2-Hacid_dh_C"/>
    <property type="match status" value="1"/>
</dbReference>
<dbReference type="Gene3D" id="3.40.50.720">
    <property type="entry name" value="NAD(P)-binding Rossmann-like Domain"/>
    <property type="match status" value="2"/>
</dbReference>
<dbReference type="InterPro" id="IPR006140">
    <property type="entry name" value="D-isomer_DH_NAD-bd"/>
</dbReference>
<keyword evidence="2 4" id="KW-0560">Oxidoreductase</keyword>
<organism evidence="7 8">
    <name type="scientific">Flaviramulus aquimarinus</name>
    <dbReference type="NCBI Taxonomy" id="1170456"/>
    <lineage>
        <taxon>Bacteria</taxon>
        <taxon>Pseudomonadati</taxon>
        <taxon>Bacteroidota</taxon>
        <taxon>Flavobacteriia</taxon>
        <taxon>Flavobacteriales</taxon>
        <taxon>Flavobacteriaceae</taxon>
        <taxon>Flaviramulus</taxon>
    </lineage>
</organism>
<evidence type="ECO:0000313" key="7">
    <source>
        <dbReference type="EMBL" id="GAA4884233.1"/>
    </source>
</evidence>
<evidence type="ECO:0000256" key="1">
    <source>
        <dbReference type="ARBA" id="ARBA00005854"/>
    </source>
</evidence>
<dbReference type="PANTHER" id="PTHR43026">
    <property type="entry name" value="2-HYDROXYACID DEHYDROGENASE HOMOLOG 1-RELATED"/>
    <property type="match status" value="1"/>
</dbReference>
<name>A0ABP9ESD9_9FLAO</name>
<comment type="caution">
    <text evidence="7">The sequence shown here is derived from an EMBL/GenBank/DDBJ whole genome shotgun (WGS) entry which is preliminary data.</text>
</comment>
<accession>A0ABP9ESD9</accession>
<gene>
    <name evidence="7" type="primary">ldhA</name>
    <name evidence="7" type="ORF">GCM10023311_03210</name>
</gene>
<evidence type="ECO:0000256" key="3">
    <source>
        <dbReference type="ARBA" id="ARBA00023027"/>
    </source>
</evidence>
<comment type="similarity">
    <text evidence="1 4">Belongs to the D-isomer specific 2-hydroxyacid dehydrogenase family.</text>
</comment>
<dbReference type="InterPro" id="IPR029752">
    <property type="entry name" value="D-isomer_DH_CS1"/>
</dbReference>
<dbReference type="Pfam" id="PF00389">
    <property type="entry name" value="2-Hacid_dh"/>
    <property type="match status" value="1"/>
</dbReference>
<dbReference type="RefSeq" id="WP_345272210.1">
    <property type="nucleotide sequence ID" value="NZ_BAABJH010000001.1"/>
</dbReference>
<keyword evidence="8" id="KW-1185">Reference proteome</keyword>
<feature type="domain" description="D-isomer specific 2-hydroxyacid dehydrogenase NAD-binding" evidence="6">
    <location>
        <begin position="109"/>
        <end position="297"/>
    </location>
</feature>
<dbReference type="CDD" id="cd12183">
    <property type="entry name" value="LDH_like_2"/>
    <property type="match status" value="1"/>
</dbReference>
<dbReference type="EMBL" id="BAABJH010000001">
    <property type="protein sequence ID" value="GAA4884233.1"/>
    <property type="molecule type" value="Genomic_DNA"/>
</dbReference>
<dbReference type="InterPro" id="IPR006139">
    <property type="entry name" value="D-isomer_2_OHA_DH_cat_dom"/>
</dbReference>
<dbReference type="PROSITE" id="PS00065">
    <property type="entry name" value="D_2_HYDROXYACID_DH_1"/>
    <property type="match status" value="1"/>
</dbReference>
<dbReference type="PANTHER" id="PTHR43026:SF1">
    <property type="entry name" value="2-HYDROXYACID DEHYDROGENASE HOMOLOG 1-RELATED"/>
    <property type="match status" value="1"/>
</dbReference>
<reference evidence="8" key="1">
    <citation type="journal article" date="2019" name="Int. J. Syst. Evol. Microbiol.">
        <title>The Global Catalogue of Microorganisms (GCM) 10K type strain sequencing project: providing services to taxonomists for standard genome sequencing and annotation.</title>
        <authorList>
            <consortium name="The Broad Institute Genomics Platform"/>
            <consortium name="The Broad Institute Genome Sequencing Center for Infectious Disease"/>
            <person name="Wu L."/>
            <person name="Ma J."/>
        </authorList>
    </citation>
    <scope>NUCLEOTIDE SEQUENCE [LARGE SCALE GENOMIC DNA]</scope>
    <source>
        <strain evidence="8">JCM 18274</strain>
    </source>
</reference>
<dbReference type="Proteomes" id="UP001500433">
    <property type="component" value="Unassembled WGS sequence"/>
</dbReference>
<dbReference type="InterPro" id="IPR029753">
    <property type="entry name" value="D-isomer_DH_CS"/>
</dbReference>
<keyword evidence="3" id="KW-0520">NAD</keyword>
<evidence type="ECO:0000256" key="4">
    <source>
        <dbReference type="RuleBase" id="RU003719"/>
    </source>
</evidence>
<protein>
    <submittedName>
        <fullName evidence="7">D-lactate dehydrogenase</fullName>
    </submittedName>
</protein>
<proteinExistence type="inferred from homology"/>
<evidence type="ECO:0000313" key="8">
    <source>
        <dbReference type="Proteomes" id="UP001500433"/>
    </source>
</evidence>
<evidence type="ECO:0000256" key="2">
    <source>
        <dbReference type="ARBA" id="ARBA00023002"/>
    </source>
</evidence>
<evidence type="ECO:0000259" key="5">
    <source>
        <dbReference type="Pfam" id="PF00389"/>
    </source>
</evidence>